<dbReference type="EMBL" id="KZ819673">
    <property type="protein sequence ID" value="PWN26059.1"/>
    <property type="molecule type" value="Genomic_DNA"/>
</dbReference>
<dbReference type="RefSeq" id="XP_025360671.1">
    <property type="nucleotide sequence ID" value="XM_025509693.1"/>
</dbReference>
<reference evidence="1 2" key="1">
    <citation type="journal article" date="2018" name="Mol. Biol. Evol.">
        <title>Broad Genomic Sampling Reveals a Smut Pathogenic Ancestry of the Fungal Clade Ustilaginomycotina.</title>
        <authorList>
            <person name="Kijpornyongpan T."/>
            <person name="Mondo S.J."/>
            <person name="Barry K."/>
            <person name="Sandor L."/>
            <person name="Lee J."/>
            <person name="Lipzen A."/>
            <person name="Pangilinan J."/>
            <person name="LaButti K."/>
            <person name="Hainaut M."/>
            <person name="Henrissat B."/>
            <person name="Grigoriev I.V."/>
            <person name="Spatafora J.W."/>
            <person name="Aime M.C."/>
        </authorList>
    </citation>
    <scope>NUCLEOTIDE SEQUENCE [LARGE SCALE GENOMIC DNA]</scope>
    <source>
        <strain evidence="1 2">MCA 5214</strain>
    </source>
</reference>
<evidence type="ECO:0000313" key="1">
    <source>
        <dbReference type="EMBL" id="PWN26059.1"/>
    </source>
</evidence>
<evidence type="ECO:0000313" key="2">
    <source>
        <dbReference type="Proteomes" id="UP000245884"/>
    </source>
</evidence>
<name>A0A316ULD8_9BASI</name>
<gene>
    <name evidence="1" type="ORF">BDZ90DRAFT_57494</name>
</gene>
<dbReference type="GeneID" id="37031516"/>
<sequence>MALPTSMVAHQPEDINYAYLLHLLSTPPCLPTSTTVRNHLLAAVTSRTDLFSASLDSLSVIDDPWKDFTTRYQPGAQLVVIGSPPVGVLKSGRGGSSSSSANNGHQAGIWGLGILVSSKFRDEADPTTCLRRPNMSIWLSTEMACSARGEDDPTTRGMVHFLFSQWLPVAYKRFIEAQRDHFALDASEVEREHLREVDIIIQAMDELQVDVLADEVCQARRDEDSLRGPSSNRPWIEWRSGAYDAFVLDPPPIVCPATPEEEAKQAGQRWQLERITTQTAKAVAEANKIPFPVSHTLRKPHLSLLARDATGPVGAAGAQKGSEEDVYPIEQAKGSLAGWVYTHEDMSLASLHVALPYRRRVEPADSTASSAAPPPAPLSLGRLLVTLLSPRIGLAQRRALTACGVDVAAIEAEATQGEGTWCPWPVTAHVDASDQGAVRFYEKLGCTRMAKHVWLGLKAPLRGAGDQASSRTG</sequence>
<keyword evidence="2" id="KW-1185">Reference proteome</keyword>
<dbReference type="OrthoDB" id="3342786at2759"/>
<organism evidence="1 2">
    <name type="scientific">Jaminaea rosea</name>
    <dbReference type="NCBI Taxonomy" id="1569628"/>
    <lineage>
        <taxon>Eukaryota</taxon>
        <taxon>Fungi</taxon>
        <taxon>Dikarya</taxon>
        <taxon>Basidiomycota</taxon>
        <taxon>Ustilaginomycotina</taxon>
        <taxon>Exobasidiomycetes</taxon>
        <taxon>Microstromatales</taxon>
        <taxon>Microstromatales incertae sedis</taxon>
        <taxon>Jaminaea</taxon>
    </lineage>
</organism>
<protein>
    <submittedName>
        <fullName evidence="1">Uncharacterized protein</fullName>
    </submittedName>
</protein>
<dbReference type="Proteomes" id="UP000245884">
    <property type="component" value="Unassembled WGS sequence"/>
</dbReference>
<accession>A0A316ULD8</accession>
<dbReference type="AlphaFoldDB" id="A0A316ULD8"/>
<proteinExistence type="predicted"/>